<evidence type="ECO:0000256" key="1">
    <source>
        <dbReference type="ARBA" id="ARBA00023224"/>
    </source>
</evidence>
<feature type="domain" description="Methyl-accepting transducer" evidence="6">
    <location>
        <begin position="294"/>
        <end position="530"/>
    </location>
</feature>
<dbReference type="SMART" id="SM00304">
    <property type="entry name" value="HAMP"/>
    <property type="match status" value="2"/>
</dbReference>
<evidence type="ECO:0000313" key="8">
    <source>
        <dbReference type="EMBL" id="VAX01712.1"/>
    </source>
</evidence>
<dbReference type="SUPFAM" id="SSF58104">
    <property type="entry name" value="Methyl-accepting chemotaxis protein (MCP) signaling domain"/>
    <property type="match status" value="1"/>
</dbReference>
<feature type="compositionally biased region" description="Polar residues" evidence="4">
    <location>
        <begin position="344"/>
        <end position="355"/>
    </location>
</feature>
<dbReference type="Pfam" id="PF00672">
    <property type="entry name" value="HAMP"/>
    <property type="match status" value="1"/>
</dbReference>
<accession>A0A3B1ACP4</accession>
<gene>
    <name evidence="8" type="ORF">MNBD_GAMMA19-1961</name>
</gene>
<evidence type="ECO:0000259" key="7">
    <source>
        <dbReference type="PROSITE" id="PS50885"/>
    </source>
</evidence>
<dbReference type="GO" id="GO:0016020">
    <property type="term" value="C:membrane"/>
    <property type="evidence" value="ECO:0007669"/>
    <property type="project" value="InterPro"/>
</dbReference>
<dbReference type="PANTHER" id="PTHR32089:SF112">
    <property type="entry name" value="LYSOZYME-LIKE PROTEIN-RELATED"/>
    <property type="match status" value="1"/>
</dbReference>
<name>A0A3B1ACP4_9ZZZZ</name>
<feature type="region of interest" description="Disordered" evidence="4">
    <location>
        <begin position="343"/>
        <end position="365"/>
    </location>
</feature>
<dbReference type="PANTHER" id="PTHR32089">
    <property type="entry name" value="METHYL-ACCEPTING CHEMOTAXIS PROTEIN MCPB"/>
    <property type="match status" value="1"/>
</dbReference>
<keyword evidence="5" id="KW-1133">Transmembrane helix</keyword>
<dbReference type="InterPro" id="IPR004089">
    <property type="entry name" value="MCPsignal_dom"/>
</dbReference>
<dbReference type="SMART" id="SM00283">
    <property type="entry name" value="MA"/>
    <property type="match status" value="1"/>
</dbReference>
<feature type="transmembrane region" description="Helical" evidence="5">
    <location>
        <begin position="217"/>
        <end position="239"/>
    </location>
</feature>
<feature type="coiled-coil region" evidence="3">
    <location>
        <begin position="270"/>
        <end position="311"/>
    </location>
</feature>
<dbReference type="Pfam" id="PF00015">
    <property type="entry name" value="MCPsignal"/>
    <property type="match status" value="1"/>
</dbReference>
<dbReference type="CDD" id="cd11386">
    <property type="entry name" value="MCP_signal"/>
    <property type="match status" value="1"/>
</dbReference>
<feature type="transmembrane region" description="Helical" evidence="5">
    <location>
        <begin position="16"/>
        <end position="35"/>
    </location>
</feature>
<dbReference type="GO" id="GO:0007165">
    <property type="term" value="P:signal transduction"/>
    <property type="evidence" value="ECO:0007669"/>
    <property type="project" value="UniProtKB-KW"/>
</dbReference>
<reference evidence="8" key="1">
    <citation type="submission" date="2018-06" db="EMBL/GenBank/DDBJ databases">
        <authorList>
            <person name="Zhirakovskaya E."/>
        </authorList>
    </citation>
    <scope>NUCLEOTIDE SEQUENCE</scope>
</reference>
<dbReference type="AlphaFoldDB" id="A0A3B1ACP4"/>
<dbReference type="InterPro" id="IPR003660">
    <property type="entry name" value="HAMP_dom"/>
</dbReference>
<dbReference type="FunFam" id="1.10.287.950:FF:000001">
    <property type="entry name" value="Methyl-accepting chemotaxis sensory transducer"/>
    <property type="match status" value="1"/>
</dbReference>
<organism evidence="8">
    <name type="scientific">hydrothermal vent metagenome</name>
    <dbReference type="NCBI Taxonomy" id="652676"/>
    <lineage>
        <taxon>unclassified sequences</taxon>
        <taxon>metagenomes</taxon>
        <taxon>ecological metagenomes</taxon>
    </lineage>
</organism>
<evidence type="ECO:0000259" key="6">
    <source>
        <dbReference type="PROSITE" id="PS50111"/>
    </source>
</evidence>
<keyword evidence="3" id="KW-0175">Coiled coil</keyword>
<protein>
    <submittedName>
        <fullName evidence="8">Methyl-accepting chemotaxis sensor/transducer protein</fullName>
    </submittedName>
</protein>
<feature type="domain" description="HAMP" evidence="7">
    <location>
        <begin position="237"/>
        <end position="289"/>
    </location>
</feature>
<dbReference type="PROSITE" id="PS50885">
    <property type="entry name" value="HAMP"/>
    <property type="match status" value="1"/>
</dbReference>
<dbReference type="Gene3D" id="1.10.287.950">
    <property type="entry name" value="Methyl-accepting chemotaxis protein"/>
    <property type="match status" value="1"/>
</dbReference>
<evidence type="ECO:0000256" key="5">
    <source>
        <dbReference type="SAM" id="Phobius"/>
    </source>
</evidence>
<dbReference type="EMBL" id="UOFV01000266">
    <property type="protein sequence ID" value="VAX01712.1"/>
    <property type="molecule type" value="Genomic_DNA"/>
</dbReference>
<keyword evidence="1" id="KW-0807">Transducer</keyword>
<dbReference type="CDD" id="cd06225">
    <property type="entry name" value="HAMP"/>
    <property type="match status" value="1"/>
</dbReference>
<evidence type="ECO:0000256" key="2">
    <source>
        <dbReference type="ARBA" id="ARBA00029447"/>
    </source>
</evidence>
<proteinExistence type="inferred from homology"/>
<evidence type="ECO:0000256" key="3">
    <source>
        <dbReference type="SAM" id="Coils"/>
    </source>
</evidence>
<keyword evidence="5" id="KW-0812">Transmembrane</keyword>
<sequence>MSSPFHLNRYTIKAKIYSISVVFIGALAVSIIYALNSMNQIGEELSAISEENIPLTQMVSQITIHQREQAINFERALRFGESMNTETKAAAHFREAVKTFTNFSRQISKEFSSGEQIAQKAIAFSRNDNEQQKFKQVVDILTRVKKEHENYVRHAEHTIGLIKQGRLHEAFEAAEGIETEEKAISHELEALQMEIGQFTETAALNAKRYEKNAFSTLSAIGLVAGLLGITIAFLVIGSITRGLRDAIRVAQSVAAGNLTEEVHVEGSDEIAQLLNALSIMRNKLHQMINEMNQASTELAASAEELAAVSEDTNRTLHEQQSEVQQAATAINEMSATVQEVARSAQDTANSATHASTEAHLGQQEVSNTIDSISSLATAVEDATRVIHQVGEDSSDISTVLDVIKSIAEQTNLLALNAAIEAARAGEQGRGFAVVADEVRTLAKRTQESTKEIEGVIVRLQDSSKNAVHAMEDGRSQTEASVKQAAKAGTSLETITQAISHISDMNTQIASAAEEQSAVAEEINRNITAISDVAEQNAAASNQITASSEELSRLACNLQSHIEQFEV</sequence>
<evidence type="ECO:0000256" key="4">
    <source>
        <dbReference type="SAM" id="MobiDB-lite"/>
    </source>
</evidence>
<keyword evidence="5" id="KW-0472">Membrane</keyword>
<comment type="similarity">
    <text evidence="2">Belongs to the methyl-accepting chemotaxis (MCP) protein family.</text>
</comment>
<dbReference type="PROSITE" id="PS50111">
    <property type="entry name" value="CHEMOTAXIS_TRANSDUC_2"/>
    <property type="match status" value="1"/>
</dbReference>